<dbReference type="GO" id="GO:0016887">
    <property type="term" value="F:ATP hydrolysis activity"/>
    <property type="evidence" value="ECO:0007669"/>
    <property type="project" value="InterPro"/>
</dbReference>
<dbReference type="SUPFAM" id="SSF50331">
    <property type="entry name" value="MOP-like"/>
    <property type="match status" value="1"/>
</dbReference>
<gene>
    <name evidence="9" type="ORF">C8N30_1665</name>
</gene>
<accession>A0A420DSC2</accession>
<sequence length="349" mass="38035">MADIDLSCIGKTFAGTPALQDITTRFDDGEFIALLGPSGCGKTTLLRILAGFEAPSHGRLRIGTREMANAQTGANLPPEARNIGFVFQSYALWPHMSVRRNISYPLEIRKLSKAEIAKQTDAALASTGLVDYADRMPSDLSGGQRQRVALARCLVSDPCAVLLDEPLANLDVALRATMQGVFTDFHKRTGATMVYVTHDQAEAMAMADRIAVMDQGRIQQFDTPQTLYERPKNRFVAEFVGRGAVVPVQELKSRGNAQQARILGAEVAVQSASQEAQVSHVCLRPENLTITETGDLRSKVARVTYVGGKYLLEAVTDCGARLFAETRARFEVGTQLGLTITTPWAFLED</sequence>
<dbReference type="Pfam" id="PF00005">
    <property type="entry name" value="ABC_tran"/>
    <property type="match status" value="1"/>
</dbReference>
<dbReference type="InterPro" id="IPR003593">
    <property type="entry name" value="AAA+_ATPase"/>
</dbReference>
<dbReference type="STRING" id="1443111.Z949_3686"/>
<dbReference type="EMBL" id="RAQK01000001">
    <property type="protein sequence ID" value="RKE97080.1"/>
    <property type="molecule type" value="Genomic_DNA"/>
</dbReference>
<dbReference type="InterPro" id="IPR047641">
    <property type="entry name" value="ABC_transpr_MalK/UgpC-like"/>
</dbReference>
<dbReference type="InterPro" id="IPR013611">
    <property type="entry name" value="Transp-assoc_OB_typ2"/>
</dbReference>
<dbReference type="Pfam" id="PF08402">
    <property type="entry name" value="TOBE_2"/>
    <property type="match status" value="1"/>
</dbReference>
<name>A0A420DSC2_9RHOB</name>
<reference evidence="9 10" key="1">
    <citation type="submission" date="2018-09" db="EMBL/GenBank/DDBJ databases">
        <title>Genomic Encyclopedia of Archaeal and Bacterial Type Strains, Phase II (KMG-II): from individual species to whole genera.</title>
        <authorList>
            <person name="Goeker M."/>
        </authorList>
    </citation>
    <scope>NUCLEOTIDE SEQUENCE [LARGE SCALE GENOMIC DNA]</scope>
    <source>
        <strain evidence="9 10">DSM 11458</strain>
    </source>
</reference>
<dbReference type="GO" id="GO:0005524">
    <property type="term" value="F:ATP binding"/>
    <property type="evidence" value="ECO:0007669"/>
    <property type="project" value="UniProtKB-KW"/>
</dbReference>
<dbReference type="FunFam" id="3.40.50.300:FF:000042">
    <property type="entry name" value="Maltose/maltodextrin ABC transporter, ATP-binding protein"/>
    <property type="match status" value="1"/>
</dbReference>
<dbReference type="PANTHER" id="PTHR43875">
    <property type="entry name" value="MALTODEXTRIN IMPORT ATP-BINDING PROTEIN MSMX"/>
    <property type="match status" value="1"/>
</dbReference>
<keyword evidence="4" id="KW-0547">Nucleotide-binding</keyword>
<dbReference type="PROSITE" id="PS50893">
    <property type="entry name" value="ABC_TRANSPORTER_2"/>
    <property type="match status" value="1"/>
</dbReference>
<dbReference type="Gene3D" id="3.40.50.300">
    <property type="entry name" value="P-loop containing nucleotide triphosphate hydrolases"/>
    <property type="match status" value="1"/>
</dbReference>
<dbReference type="PANTHER" id="PTHR43875:SF15">
    <property type="entry name" value="TREHALOSE IMPORT ATP-BINDING PROTEIN SUGC"/>
    <property type="match status" value="1"/>
</dbReference>
<dbReference type="SMART" id="SM00382">
    <property type="entry name" value="AAA"/>
    <property type="match status" value="1"/>
</dbReference>
<dbReference type="OrthoDB" id="9802264at2"/>
<dbReference type="AlphaFoldDB" id="A0A420DSC2"/>
<protein>
    <submittedName>
        <fullName evidence="9">Carbohydrate ABC transporter ATP-binding protein (CUT1 family)</fullName>
    </submittedName>
</protein>
<dbReference type="Gene3D" id="2.40.50.100">
    <property type="match status" value="1"/>
</dbReference>
<dbReference type="GO" id="GO:0140359">
    <property type="term" value="F:ABC-type transporter activity"/>
    <property type="evidence" value="ECO:0007669"/>
    <property type="project" value="UniProtKB-ARBA"/>
</dbReference>
<keyword evidence="6" id="KW-1278">Translocase</keyword>
<dbReference type="InterPro" id="IPR003439">
    <property type="entry name" value="ABC_transporter-like_ATP-bd"/>
</dbReference>
<dbReference type="InterPro" id="IPR017871">
    <property type="entry name" value="ABC_transporter-like_CS"/>
</dbReference>
<evidence type="ECO:0000313" key="10">
    <source>
        <dbReference type="Proteomes" id="UP000284407"/>
    </source>
</evidence>
<dbReference type="InterPro" id="IPR027417">
    <property type="entry name" value="P-loop_NTPase"/>
</dbReference>
<evidence type="ECO:0000313" key="9">
    <source>
        <dbReference type="EMBL" id="RKE97080.1"/>
    </source>
</evidence>
<evidence type="ECO:0000256" key="7">
    <source>
        <dbReference type="ARBA" id="ARBA00023136"/>
    </source>
</evidence>
<evidence type="ECO:0000256" key="2">
    <source>
        <dbReference type="ARBA" id="ARBA00022448"/>
    </source>
</evidence>
<keyword evidence="7" id="KW-0472">Membrane</keyword>
<keyword evidence="2" id="KW-0813">Transport</keyword>
<dbReference type="RefSeq" id="WP_025064006.1">
    <property type="nucleotide sequence ID" value="NZ_RAQK01000001.1"/>
</dbReference>
<evidence type="ECO:0000259" key="8">
    <source>
        <dbReference type="PROSITE" id="PS50893"/>
    </source>
</evidence>
<keyword evidence="5 9" id="KW-0067">ATP-binding</keyword>
<evidence type="ECO:0000256" key="6">
    <source>
        <dbReference type="ARBA" id="ARBA00022967"/>
    </source>
</evidence>
<proteinExistence type="inferred from homology"/>
<dbReference type="InterPro" id="IPR008995">
    <property type="entry name" value="Mo/tungstate-bd_C_term_dom"/>
</dbReference>
<organism evidence="9 10">
    <name type="scientific">Sulfitobacter guttiformis</name>
    <dbReference type="NCBI Taxonomy" id="74349"/>
    <lineage>
        <taxon>Bacteria</taxon>
        <taxon>Pseudomonadati</taxon>
        <taxon>Pseudomonadota</taxon>
        <taxon>Alphaproteobacteria</taxon>
        <taxon>Rhodobacterales</taxon>
        <taxon>Roseobacteraceae</taxon>
        <taxon>Sulfitobacter</taxon>
    </lineage>
</organism>
<keyword evidence="3" id="KW-1003">Cell membrane</keyword>
<evidence type="ECO:0000256" key="5">
    <source>
        <dbReference type="ARBA" id="ARBA00022840"/>
    </source>
</evidence>
<evidence type="ECO:0000256" key="1">
    <source>
        <dbReference type="ARBA" id="ARBA00005417"/>
    </source>
</evidence>
<evidence type="ECO:0000256" key="3">
    <source>
        <dbReference type="ARBA" id="ARBA00022475"/>
    </source>
</evidence>
<comment type="caution">
    <text evidence="9">The sequence shown here is derived from an EMBL/GenBank/DDBJ whole genome shotgun (WGS) entry which is preliminary data.</text>
</comment>
<feature type="domain" description="ABC transporter" evidence="8">
    <location>
        <begin position="4"/>
        <end position="240"/>
    </location>
</feature>
<evidence type="ECO:0000256" key="4">
    <source>
        <dbReference type="ARBA" id="ARBA00022741"/>
    </source>
</evidence>
<dbReference type="SUPFAM" id="SSF52540">
    <property type="entry name" value="P-loop containing nucleoside triphosphate hydrolases"/>
    <property type="match status" value="1"/>
</dbReference>
<dbReference type="GO" id="GO:0055052">
    <property type="term" value="C:ATP-binding cassette (ABC) transporter complex, substrate-binding subunit-containing"/>
    <property type="evidence" value="ECO:0007669"/>
    <property type="project" value="TreeGrafter"/>
</dbReference>
<dbReference type="Proteomes" id="UP000284407">
    <property type="component" value="Unassembled WGS sequence"/>
</dbReference>
<keyword evidence="10" id="KW-1185">Reference proteome</keyword>
<dbReference type="PROSITE" id="PS00211">
    <property type="entry name" value="ABC_TRANSPORTER_1"/>
    <property type="match status" value="1"/>
</dbReference>
<comment type="similarity">
    <text evidence="1">Belongs to the ABC transporter superfamily.</text>
</comment>